<accession>A0A3L8RFL5</accession>
<evidence type="ECO:0000313" key="1">
    <source>
        <dbReference type="EMBL" id="RLV78549.1"/>
    </source>
</evidence>
<sequence>MAFLSLFWYSAFIVAAASAVSLRYRLAAITHAHKGEDSL</sequence>
<protein>
    <submittedName>
        <fullName evidence="1">Uncharacterized protein</fullName>
    </submittedName>
</protein>
<comment type="caution">
    <text evidence="1">The sequence shown here is derived from an EMBL/GenBank/DDBJ whole genome shotgun (WGS) entry which is preliminary data.</text>
</comment>
<proteinExistence type="predicted"/>
<evidence type="ECO:0000313" key="2">
    <source>
        <dbReference type="Proteomes" id="UP000281594"/>
    </source>
</evidence>
<dbReference type="EMBL" id="QYCY01000001">
    <property type="protein sequence ID" value="RLV78549.1"/>
    <property type="molecule type" value="Genomic_DNA"/>
</dbReference>
<organism evidence="1 2">
    <name type="scientific">Streptomyces rapamycinicus (strain ATCC 29253 / DSM 41530 / NRRL 5491 / AYB-994)</name>
    <name type="common">Streptomyces hygroscopicus (strain ATCC 29253)</name>
    <dbReference type="NCBI Taxonomy" id="1343740"/>
    <lineage>
        <taxon>Bacteria</taxon>
        <taxon>Bacillati</taxon>
        <taxon>Actinomycetota</taxon>
        <taxon>Actinomycetes</taxon>
        <taxon>Kitasatosporales</taxon>
        <taxon>Streptomycetaceae</taxon>
        <taxon>Streptomyces</taxon>
        <taxon>Streptomyces violaceusniger group</taxon>
    </lineage>
</organism>
<name>A0A3L8RFL5_STRRN</name>
<dbReference type="Proteomes" id="UP000281594">
    <property type="component" value="Unassembled WGS sequence"/>
</dbReference>
<dbReference type="AlphaFoldDB" id="A0A3L8RFL5"/>
<reference evidence="1 2" key="1">
    <citation type="journal article" date="2018" name="J. Biol. Chem.">
        <title>Discovery of the actinoplanic acid pathway in Streptomyces rapamycinicus reveals a genetically conserved synergism with rapamycin.</title>
        <authorList>
            <person name="Mrak P."/>
            <person name="Krastel P."/>
            <person name="Pivk Lukancic P."/>
            <person name="Tao J."/>
            <person name="Pistorius D."/>
            <person name="Moore C.M."/>
        </authorList>
    </citation>
    <scope>NUCLEOTIDE SEQUENCE [LARGE SCALE GENOMIC DNA]</scope>
    <source>
        <strain evidence="1 2">NRRL 5491</strain>
    </source>
</reference>
<gene>
    <name evidence="1" type="ORF">D3C57_109230</name>
</gene>